<feature type="transmembrane region" description="Helical" evidence="1">
    <location>
        <begin position="203"/>
        <end position="229"/>
    </location>
</feature>
<accession>A0ABY4VZ09</accession>
<keyword evidence="1" id="KW-1133">Transmembrane helix</keyword>
<feature type="transmembrane region" description="Helical" evidence="1">
    <location>
        <begin position="161"/>
        <end position="188"/>
    </location>
</feature>
<evidence type="ECO:0008006" key="4">
    <source>
        <dbReference type="Google" id="ProtNLM"/>
    </source>
</evidence>
<dbReference type="Proteomes" id="UP001056291">
    <property type="component" value="Chromosome"/>
</dbReference>
<evidence type="ECO:0000313" key="2">
    <source>
        <dbReference type="EMBL" id="USG59917.1"/>
    </source>
</evidence>
<dbReference type="RefSeq" id="WP_251932687.1">
    <property type="nucleotide sequence ID" value="NZ_CP098747.1"/>
</dbReference>
<feature type="transmembrane region" description="Helical" evidence="1">
    <location>
        <begin position="125"/>
        <end position="149"/>
    </location>
</feature>
<feature type="transmembrane region" description="Helical" evidence="1">
    <location>
        <begin position="54"/>
        <end position="74"/>
    </location>
</feature>
<dbReference type="EMBL" id="CP098747">
    <property type="protein sequence ID" value="USG59917.1"/>
    <property type="molecule type" value="Genomic_DNA"/>
</dbReference>
<feature type="transmembrane region" description="Helical" evidence="1">
    <location>
        <begin position="95"/>
        <end position="119"/>
    </location>
</feature>
<evidence type="ECO:0000313" key="3">
    <source>
        <dbReference type="Proteomes" id="UP001056291"/>
    </source>
</evidence>
<evidence type="ECO:0000256" key="1">
    <source>
        <dbReference type="SAM" id="Phobius"/>
    </source>
</evidence>
<organism evidence="2 3">
    <name type="scientific">Sneathiella marina</name>
    <dbReference type="NCBI Taxonomy" id="2950108"/>
    <lineage>
        <taxon>Bacteria</taxon>
        <taxon>Pseudomonadati</taxon>
        <taxon>Pseudomonadota</taxon>
        <taxon>Alphaproteobacteria</taxon>
        <taxon>Sneathiellales</taxon>
        <taxon>Sneathiellaceae</taxon>
        <taxon>Sneathiella</taxon>
    </lineage>
</organism>
<protein>
    <recommendedName>
        <fullName evidence="4">Glycerophosphoryl diester phosphodiesterase membrane domain-containing protein</fullName>
    </recommendedName>
</protein>
<keyword evidence="1" id="KW-0472">Membrane</keyword>
<keyword evidence="1" id="KW-0812">Transmembrane</keyword>
<name>A0ABY4VZ09_9PROT</name>
<feature type="transmembrane region" description="Helical" evidence="1">
    <location>
        <begin position="25"/>
        <end position="42"/>
    </location>
</feature>
<reference evidence="2" key="1">
    <citation type="submission" date="2022-06" db="EMBL/GenBank/DDBJ databases">
        <title>Sneathiella actinostolidae sp. nov., isolated from a sea anemonein the Western Pacific Ocean.</title>
        <authorList>
            <person name="Wei M.J."/>
        </authorList>
    </citation>
    <scope>NUCLEOTIDE SEQUENCE</scope>
    <source>
        <strain evidence="2">PHK-P5</strain>
    </source>
</reference>
<proteinExistence type="predicted"/>
<sequence length="241" mass="26448">MIGEVRPTICLFDAFRFVLAHRWPCLIRAVPVILLTGIMTYLESSLLAAAEYFSLVMKELIYAIFAVFWHRYVLRPDLRGEMGFGLAFGLREIKFAAALLGFVVISYLLGGSLVSAVGVKSVSSVFVIIAAVYLCFLPFIFLFPAIALDQPLQIGLFVRRILDILVPLIGTIFLGLVAIVGISVLLYLPGIVIALRHPDLGDMVLFVTSSFVIAPFVLAVTITFVSFLYRTSLGVVIVDPA</sequence>
<gene>
    <name evidence="2" type="ORF">NBZ79_12095</name>
</gene>
<keyword evidence="3" id="KW-1185">Reference proteome</keyword>